<reference evidence="3" key="3">
    <citation type="submission" date="2025-09" db="UniProtKB">
        <authorList>
            <consortium name="Ensembl"/>
        </authorList>
    </citation>
    <scope>IDENTIFICATION</scope>
</reference>
<dbReference type="AlphaFoldDB" id="H2ZLR1"/>
<dbReference type="Proteomes" id="UP000007875">
    <property type="component" value="Unassembled WGS sequence"/>
</dbReference>
<accession>H2ZLR1</accession>
<dbReference type="Ensembl" id="ENSCSAVT00000018728.1">
    <property type="protein sequence ID" value="ENSCSAVP00000018527.1"/>
    <property type="gene ID" value="ENSCSAVG00000010879.1"/>
</dbReference>
<dbReference type="HOGENOM" id="CLU_1937366_0_0_1"/>
<dbReference type="InParanoid" id="H2ZLR1"/>
<dbReference type="GO" id="GO:0000801">
    <property type="term" value="C:central element"/>
    <property type="evidence" value="ECO:0007669"/>
    <property type="project" value="InterPro"/>
</dbReference>
<feature type="region of interest" description="Disordered" evidence="2">
    <location>
        <begin position="1"/>
        <end position="35"/>
    </location>
</feature>
<evidence type="ECO:0000256" key="2">
    <source>
        <dbReference type="SAM" id="MobiDB-lite"/>
    </source>
</evidence>
<protein>
    <recommendedName>
        <fullName evidence="5">Synaptonemal complex central element protein 2</fullName>
    </recommendedName>
</protein>
<keyword evidence="1" id="KW-0175">Coiled coil</keyword>
<evidence type="ECO:0000313" key="3">
    <source>
        <dbReference type="Ensembl" id="ENSCSAVP00000018527.1"/>
    </source>
</evidence>
<dbReference type="OMA" id="MESACNR"/>
<sequence>MDTSALLTSNSDVHGHSSYHGGDDSGHRGEGDAAPAGYYSEMTEIVLHQVQELMQDLGEKREADHRMLQEFRSRMHNMLEVTCKQIEDRLILQHEETNKEINVKMQFLNDVLERVVNLEGQITDFKNEVAMLYKEFHQ</sequence>
<dbReference type="InterPro" id="IPR034609">
    <property type="entry name" value="Syce2"/>
</dbReference>
<organism evidence="3 4">
    <name type="scientific">Ciona savignyi</name>
    <name type="common">Pacific transparent sea squirt</name>
    <dbReference type="NCBI Taxonomy" id="51511"/>
    <lineage>
        <taxon>Eukaryota</taxon>
        <taxon>Metazoa</taxon>
        <taxon>Chordata</taxon>
        <taxon>Tunicata</taxon>
        <taxon>Ascidiacea</taxon>
        <taxon>Phlebobranchia</taxon>
        <taxon>Cionidae</taxon>
        <taxon>Ciona</taxon>
    </lineage>
</organism>
<reference evidence="3" key="2">
    <citation type="submission" date="2025-08" db="UniProtKB">
        <authorList>
            <consortium name="Ensembl"/>
        </authorList>
    </citation>
    <scope>IDENTIFICATION</scope>
</reference>
<reference evidence="4" key="1">
    <citation type="submission" date="2003-08" db="EMBL/GenBank/DDBJ databases">
        <authorList>
            <person name="Birren B."/>
            <person name="Nusbaum C."/>
            <person name="Abebe A."/>
            <person name="Abouelleil A."/>
            <person name="Adekoya E."/>
            <person name="Ait-zahra M."/>
            <person name="Allen N."/>
            <person name="Allen T."/>
            <person name="An P."/>
            <person name="Anderson M."/>
            <person name="Anderson S."/>
            <person name="Arachchi H."/>
            <person name="Armbruster J."/>
            <person name="Bachantsang P."/>
            <person name="Baldwin J."/>
            <person name="Barry A."/>
            <person name="Bayul T."/>
            <person name="Blitshsteyn B."/>
            <person name="Bloom T."/>
            <person name="Blye J."/>
            <person name="Boguslavskiy L."/>
            <person name="Borowsky M."/>
            <person name="Boukhgalter B."/>
            <person name="Brunache A."/>
            <person name="Butler J."/>
            <person name="Calixte N."/>
            <person name="Calvo S."/>
            <person name="Camarata J."/>
            <person name="Campo K."/>
            <person name="Chang J."/>
            <person name="Cheshatsang Y."/>
            <person name="Citroen M."/>
            <person name="Collymore A."/>
            <person name="Considine T."/>
            <person name="Cook A."/>
            <person name="Cooke P."/>
            <person name="Corum B."/>
            <person name="Cuomo C."/>
            <person name="David R."/>
            <person name="Dawoe T."/>
            <person name="Degray S."/>
            <person name="Dodge S."/>
            <person name="Dooley K."/>
            <person name="Dorje P."/>
            <person name="Dorjee K."/>
            <person name="Dorris L."/>
            <person name="Duffey N."/>
            <person name="Dupes A."/>
            <person name="Elkins T."/>
            <person name="Engels R."/>
            <person name="Erickson J."/>
            <person name="Farina A."/>
            <person name="Faro S."/>
            <person name="Ferreira P."/>
            <person name="Fischer H."/>
            <person name="Fitzgerald M."/>
            <person name="Foley K."/>
            <person name="Gage D."/>
            <person name="Galagan J."/>
            <person name="Gearin G."/>
            <person name="Gnerre S."/>
            <person name="Gnirke A."/>
            <person name="Goyette A."/>
            <person name="Graham J."/>
            <person name="Grandbois E."/>
            <person name="Gyaltsen K."/>
            <person name="Hafez N."/>
            <person name="Hagopian D."/>
            <person name="Hagos B."/>
            <person name="Hall J."/>
            <person name="Hatcher B."/>
            <person name="Heller A."/>
            <person name="Higgins H."/>
            <person name="Honan T."/>
            <person name="Horn A."/>
            <person name="Houde N."/>
            <person name="Hughes L."/>
            <person name="Hulme W."/>
            <person name="Husby E."/>
            <person name="Iliev I."/>
            <person name="Jaffe D."/>
            <person name="Jones C."/>
            <person name="Kamal M."/>
            <person name="Kamat A."/>
            <person name="Kamvysselis M."/>
            <person name="Karlsson E."/>
            <person name="Kells C."/>
            <person name="Kieu A."/>
            <person name="Kisner P."/>
            <person name="Kodira C."/>
            <person name="Kulbokas E."/>
            <person name="Labutti K."/>
            <person name="Lama D."/>
            <person name="Landers T."/>
            <person name="Leger J."/>
            <person name="Levine S."/>
            <person name="Lewis D."/>
            <person name="Lewis T."/>
            <person name="Lindblad-toh K."/>
            <person name="Liu X."/>
            <person name="Lokyitsang T."/>
            <person name="Lokyitsang Y."/>
            <person name="Lucien O."/>
            <person name="Lui A."/>
            <person name="Ma L.J."/>
            <person name="Mabbitt R."/>
            <person name="Macdonald J."/>
            <person name="Maclean C."/>
            <person name="Major J."/>
            <person name="Manning J."/>
            <person name="Marabella R."/>
            <person name="Maru K."/>
            <person name="Matthews C."/>
            <person name="Mauceli E."/>
            <person name="Mccarthy M."/>
            <person name="Mcdonough S."/>
            <person name="Mcghee T."/>
            <person name="Meldrim J."/>
            <person name="Meneus L."/>
            <person name="Mesirov J."/>
            <person name="Mihalev A."/>
            <person name="Mihova T."/>
            <person name="Mikkelsen T."/>
            <person name="Mlenga V."/>
            <person name="Moru K."/>
            <person name="Mozes J."/>
            <person name="Mulrain L."/>
            <person name="Munson G."/>
            <person name="Naylor J."/>
            <person name="Newes C."/>
            <person name="Nguyen C."/>
            <person name="Nguyen N."/>
            <person name="Nguyen T."/>
            <person name="Nicol R."/>
            <person name="Nielsen C."/>
            <person name="Nizzari M."/>
            <person name="Norbu C."/>
            <person name="Norbu N."/>
            <person name="O'donnell P."/>
            <person name="Okoawo O."/>
            <person name="O'leary S."/>
            <person name="Omotosho B."/>
            <person name="O'neill K."/>
            <person name="Osman S."/>
            <person name="Parker S."/>
            <person name="Perrin D."/>
            <person name="Phunkhang P."/>
            <person name="Piqani B."/>
            <person name="Purcell S."/>
            <person name="Rachupka T."/>
            <person name="Ramasamy U."/>
            <person name="Rameau R."/>
            <person name="Ray V."/>
            <person name="Raymond C."/>
            <person name="Retta R."/>
            <person name="Richardson S."/>
            <person name="Rise C."/>
            <person name="Rodriguez J."/>
            <person name="Rogers J."/>
            <person name="Rogov P."/>
            <person name="Rutman M."/>
            <person name="Schupbach R."/>
            <person name="Seaman C."/>
            <person name="Settipalli S."/>
            <person name="Sharpe T."/>
            <person name="Sheridan J."/>
            <person name="Sherpa N."/>
            <person name="Shi J."/>
            <person name="Smirnov S."/>
            <person name="Smith C."/>
            <person name="Sougnez C."/>
            <person name="Spencer B."/>
            <person name="Stalker J."/>
            <person name="Stange-thomann N."/>
            <person name="Stavropoulos S."/>
            <person name="Stetson K."/>
            <person name="Stone C."/>
            <person name="Stone S."/>
            <person name="Stubbs M."/>
            <person name="Talamas J."/>
            <person name="Tchuinga P."/>
            <person name="Tenzing P."/>
            <person name="Tesfaye S."/>
            <person name="Theodore J."/>
            <person name="Thoulutsang Y."/>
            <person name="Topham K."/>
            <person name="Towey S."/>
            <person name="Tsamla T."/>
            <person name="Tsomo N."/>
            <person name="Vallee D."/>
            <person name="Vassiliev H."/>
            <person name="Venkataraman V."/>
            <person name="Vinson J."/>
            <person name="Vo A."/>
            <person name="Wade C."/>
            <person name="Wang S."/>
            <person name="Wangchuk T."/>
            <person name="Wangdi T."/>
            <person name="Whittaker C."/>
            <person name="Wilkinson J."/>
            <person name="Wu Y."/>
            <person name="Wyman D."/>
            <person name="Yadav S."/>
            <person name="Yang S."/>
            <person name="Yang X."/>
            <person name="Yeager S."/>
            <person name="Yee E."/>
            <person name="Young G."/>
            <person name="Zainoun J."/>
            <person name="Zembeck L."/>
            <person name="Zimmer A."/>
            <person name="Zody M."/>
            <person name="Lander E."/>
        </authorList>
    </citation>
    <scope>NUCLEOTIDE SEQUENCE [LARGE SCALE GENOMIC DNA]</scope>
</reference>
<dbReference type="PANTHER" id="PTHR28398:SF1">
    <property type="entry name" value="SYNAPTONEMAL COMPLEX CENTRAL ELEMENT PROTEIN 2"/>
    <property type="match status" value="1"/>
</dbReference>
<dbReference type="eggNOG" id="ENOG502S7EK">
    <property type="taxonomic scope" value="Eukaryota"/>
</dbReference>
<dbReference type="GO" id="GO:0007130">
    <property type="term" value="P:synaptonemal complex assembly"/>
    <property type="evidence" value="ECO:0007669"/>
    <property type="project" value="InterPro"/>
</dbReference>
<feature type="compositionally biased region" description="Basic and acidic residues" evidence="2">
    <location>
        <begin position="21"/>
        <end position="31"/>
    </location>
</feature>
<dbReference type="GeneTree" id="ENSGT00660000097468"/>
<feature type="compositionally biased region" description="Polar residues" evidence="2">
    <location>
        <begin position="1"/>
        <end position="10"/>
    </location>
</feature>
<proteinExistence type="predicted"/>
<name>H2ZLR1_CIOSA</name>
<feature type="coiled-coil region" evidence="1">
    <location>
        <begin position="108"/>
        <end position="135"/>
    </location>
</feature>
<keyword evidence="4" id="KW-1185">Reference proteome</keyword>
<evidence type="ECO:0000256" key="1">
    <source>
        <dbReference type="SAM" id="Coils"/>
    </source>
</evidence>
<dbReference type="PANTHER" id="PTHR28398">
    <property type="entry name" value="SYNAPTONEMAL COMPLEX CENTRAL ELEMENT PROTEIN 2"/>
    <property type="match status" value="1"/>
</dbReference>
<evidence type="ECO:0008006" key="5">
    <source>
        <dbReference type="Google" id="ProtNLM"/>
    </source>
</evidence>
<evidence type="ECO:0000313" key="4">
    <source>
        <dbReference type="Proteomes" id="UP000007875"/>
    </source>
</evidence>